<dbReference type="Proteomes" id="UP000239757">
    <property type="component" value="Unassembled WGS sequence"/>
</dbReference>
<evidence type="ECO:0000313" key="3">
    <source>
        <dbReference type="Proteomes" id="UP000239757"/>
    </source>
</evidence>
<dbReference type="EMBL" id="KZ666058">
    <property type="protein sequence ID" value="PPR96369.1"/>
    <property type="molecule type" value="Genomic_DNA"/>
</dbReference>
<sequence length="477" mass="53748">MEIPKSAHNQFDKLKGSLADKSDFGDEESPFHDVGPAHREVRGGLEEPLVYALGLSKGGINIEVAGFHGKIHVEEQDYNMLEPTYDENPEQIEDVLPVQGEPLIVHKVVKIDVPLSGDKEISMHSDKKLHHHHTQHKVEEMEAFFKEWNTPPAHISSKTMFEVDKKILMVYVIEAGAKELENSVENNGPLVVMSFVQRANSFKPECKTHIGLANFASSKQIPNKNLITKSKMEVDSTCLKVLVTRKMFLKELLLLVVIKQTSVQPNFTSPMEIPQIAESDKTNLWPSLKEYPKADTNGKMKTFVNDSETKEESPTMIEIFSGIEVEPSLKGTPRTSHGNNRSIAPNDIPVEILKCFLCKRYFTVVVFKSSKASENLNNLGASSLVVDLKFTYVATYRNCRNQERSGDCCATDILNLEVEEREGGRVQKVYFSVVVKGAYNLEQEIYQIKLLGNVKLGGNLKNRLILQFLLVKKLFHH</sequence>
<feature type="region of interest" description="Disordered" evidence="1">
    <location>
        <begin position="1"/>
        <end position="38"/>
    </location>
</feature>
<gene>
    <name evidence="2" type="ORF">GOBAR_AA24299</name>
</gene>
<protein>
    <submittedName>
        <fullName evidence="2">Uncharacterized protein</fullName>
    </submittedName>
</protein>
<accession>A0A2P5WZ74</accession>
<organism evidence="2 3">
    <name type="scientific">Gossypium barbadense</name>
    <name type="common">Sea Island cotton</name>
    <name type="synonym">Hibiscus barbadensis</name>
    <dbReference type="NCBI Taxonomy" id="3634"/>
    <lineage>
        <taxon>Eukaryota</taxon>
        <taxon>Viridiplantae</taxon>
        <taxon>Streptophyta</taxon>
        <taxon>Embryophyta</taxon>
        <taxon>Tracheophyta</taxon>
        <taxon>Spermatophyta</taxon>
        <taxon>Magnoliopsida</taxon>
        <taxon>eudicotyledons</taxon>
        <taxon>Gunneridae</taxon>
        <taxon>Pentapetalae</taxon>
        <taxon>rosids</taxon>
        <taxon>malvids</taxon>
        <taxon>Malvales</taxon>
        <taxon>Malvaceae</taxon>
        <taxon>Malvoideae</taxon>
        <taxon>Gossypium</taxon>
    </lineage>
</organism>
<feature type="compositionally biased region" description="Basic and acidic residues" evidence="1">
    <location>
        <begin position="10"/>
        <end position="38"/>
    </location>
</feature>
<evidence type="ECO:0000256" key="1">
    <source>
        <dbReference type="SAM" id="MobiDB-lite"/>
    </source>
</evidence>
<reference evidence="2 3" key="1">
    <citation type="submission" date="2015-01" db="EMBL/GenBank/DDBJ databases">
        <title>Genome of allotetraploid Gossypium barbadense reveals genomic plasticity and fiber elongation in cotton evolution.</title>
        <authorList>
            <person name="Chen X."/>
            <person name="Liu X."/>
            <person name="Zhao B."/>
            <person name="Zheng H."/>
            <person name="Hu Y."/>
            <person name="Lu G."/>
            <person name="Yang C."/>
            <person name="Chen J."/>
            <person name="Shan C."/>
            <person name="Zhang L."/>
            <person name="Zhou Y."/>
            <person name="Wang L."/>
            <person name="Guo W."/>
            <person name="Bai Y."/>
            <person name="Ruan J."/>
            <person name="Shangguan X."/>
            <person name="Mao Y."/>
            <person name="Jiang J."/>
            <person name="Zhu Y."/>
            <person name="Lei J."/>
            <person name="Kang H."/>
            <person name="Chen S."/>
            <person name="He X."/>
            <person name="Wang R."/>
            <person name="Wang Y."/>
            <person name="Chen J."/>
            <person name="Wang L."/>
            <person name="Yu S."/>
            <person name="Wang B."/>
            <person name="Wei J."/>
            <person name="Song S."/>
            <person name="Lu X."/>
            <person name="Gao Z."/>
            <person name="Gu W."/>
            <person name="Deng X."/>
            <person name="Ma D."/>
            <person name="Wang S."/>
            <person name="Liang W."/>
            <person name="Fang L."/>
            <person name="Cai C."/>
            <person name="Zhu X."/>
            <person name="Zhou B."/>
            <person name="Zhang Y."/>
            <person name="Chen Z."/>
            <person name="Xu S."/>
            <person name="Zhu R."/>
            <person name="Wang S."/>
            <person name="Zhang T."/>
            <person name="Zhao G."/>
        </authorList>
    </citation>
    <scope>NUCLEOTIDE SEQUENCE [LARGE SCALE GENOMIC DNA]</scope>
    <source>
        <strain evidence="3">cv. Xinhai21</strain>
        <tissue evidence="2">Leaf</tissue>
    </source>
</reference>
<proteinExistence type="predicted"/>
<name>A0A2P5WZ74_GOSBA</name>
<dbReference type="AlphaFoldDB" id="A0A2P5WZ74"/>
<evidence type="ECO:0000313" key="2">
    <source>
        <dbReference type="EMBL" id="PPR96369.1"/>
    </source>
</evidence>